<evidence type="ECO:0000313" key="2">
    <source>
        <dbReference type="EMBL" id="GAU96936.1"/>
    </source>
</evidence>
<dbReference type="AlphaFoldDB" id="A0A1D1V5E0"/>
<sequence length="51" mass="5897">MRMDMKEYRIKKEGASFVKIRSQAMIHTSQSPRHPPYRAPPSSNAKGYFSP</sequence>
<organism evidence="2 3">
    <name type="scientific">Ramazzottius varieornatus</name>
    <name type="common">Water bear</name>
    <name type="synonym">Tardigrade</name>
    <dbReference type="NCBI Taxonomy" id="947166"/>
    <lineage>
        <taxon>Eukaryota</taxon>
        <taxon>Metazoa</taxon>
        <taxon>Ecdysozoa</taxon>
        <taxon>Tardigrada</taxon>
        <taxon>Eutardigrada</taxon>
        <taxon>Parachela</taxon>
        <taxon>Hypsibioidea</taxon>
        <taxon>Ramazzottiidae</taxon>
        <taxon>Ramazzottius</taxon>
    </lineage>
</organism>
<dbReference type="Proteomes" id="UP000186922">
    <property type="component" value="Unassembled WGS sequence"/>
</dbReference>
<evidence type="ECO:0000256" key="1">
    <source>
        <dbReference type="SAM" id="MobiDB-lite"/>
    </source>
</evidence>
<evidence type="ECO:0000313" key="3">
    <source>
        <dbReference type="Proteomes" id="UP000186922"/>
    </source>
</evidence>
<name>A0A1D1V5E0_RAMVA</name>
<proteinExistence type="predicted"/>
<gene>
    <name evidence="2" type="primary">RvY_08303-1</name>
    <name evidence="2" type="synonym">RvY_08303.1</name>
    <name evidence="2" type="ORF">RvY_08303</name>
</gene>
<reference evidence="2 3" key="1">
    <citation type="journal article" date="2016" name="Nat. Commun.">
        <title>Extremotolerant tardigrade genome and improved radiotolerance of human cultured cells by tardigrade-unique protein.</title>
        <authorList>
            <person name="Hashimoto T."/>
            <person name="Horikawa D.D."/>
            <person name="Saito Y."/>
            <person name="Kuwahara H."/>
            <person name="Kozuka-Hata H."/>
            <person name="Shin-I T."/>
            <person name="Minakuchi Y."/>
            <person name="Ohishi K."/>
            <person name="Motoyama A."/>
            <person name="Aizu T."/>
            <person name="Enomoto A."/>
            <person name="Kondo K."/>
            <person name="Tanaka S."/>
            <person name="Hara Y."/>
            <person name="Koshikawa S."/>
            <person name="Sagara H."/>
            <person name="Miura T."/>
            <person name="Yokobori S."/>
            <person name="Miyagawa K."/>
            <person name="Suzuki Y."/>
            <person name="Kubo T."/>
            <person name="Oyama M."/>
            <person name="Kohara Y."/>
            <person name="Fujiyama A."/>
            <person name="Arakawa K."/>
            <person name="Katayama T."/>
            <person name="Toyoda A."/>
            <person name="Kunieda T."/>
        </authorList>
    </citation>
    <scope>NUCLEOTIDE SEQUENCE [LARGE SCALE GENOMIC DNA]</scope>
    <source>
        <strain evidence="2 3">YOKOZUNA-1</strain>
    </source>
</reference>
<accession>A0A1D1V5E0</accession>
<protein>
    <submittedName>
        <fullName evidence="2">Uncharacterized protein</fullName>
    </submittedName>
</protein>
<feature type="region of interest" description="Disordered" evidence="1">
    <location>
        <begin position="27"/>
        <end position="51"/>
    </location>
</feature>
<dbReference type="EMBL" id="BDGG01000003">
    <property type="protein sequence ID" value="GAU96936.1"/>
    <property type="molecule type" value="Genomic_DNA"/>
</dbReference>
<comment type="caution">
    <text evidence="2">The sequence shown here is derived from an EMBL/GenBank/DDBJ whole genome shotgun (WGS) entry which is preliminary data.</text>
</comment>
<keyword evidence="3" id="KW-1185">Reference proteome</keyword>